<evidence type="ECO:0000313" key="1">
    <source>
        <dbReference type="EMBL" id="HBU99335.1"/>
    </source>
</evidence>
<evidence type="ECO:0008006" key="5">
    <source>
        <dbReference type="Google" id="ProtNLM"/>
    </source>
</evidence>
<protein>
    <recommendedName>
        <fullName evidence="5">DUF1499 domain-containing protein</fullName>
    </recommendedName>
</protein>
<gene>
    <name evidence="1" type="ORF">DEF21_15735</name>
    <name evidence="2" type="ORF">DHR80_13465</name>
</gene>
<reference evidence="3 4" key="1">
    <citation type="journal article" date="2018" name="Nat. Biotechnol.">
        <title>A standardized bacterial taxonomy based on genome phylogeny substantially revises the tree of life.</title>
        <authorList>
            <person name="Parks D.H."/>
            <person name="Chuvochina M."/>
            <person name="Waite D.W."/>
            <person name="Rinke C."/>
            <person name="Skarshewski A."/>
            <person name="Chaumeil P.A."/>
            <person name="Hugenholtz P."/>
        </authorList>
    </citation>
    <scope>NUCLEOTIDE SEQUENCE [LARGE SCALE GENOMIC DNA]</scope>
    <source>
        <strain evidence="1">UBA8707</strain>
        <strain evidence="2">UBA9881</strain>
    </source>
</reference>
<dbReference type="Proteomes" id="UP000264753">
    <property type="component" value="Unassembled WGS sequence"/>
</dbReference>
<dbReference type="EMBL" id="DPOP01000104">
    <property type="protein sequence ID" value="HCW68176.1"/>
    <property type="molecule type" value="Genomic_DNA"/>
</dbReference>
<name>A0A358HVX8_9PROT</name>
<evidence type="ECO:0000313" key="3">
    <source>
        <dbReference type="Proteomes" id="UP000264179"/>
    </source>
</evidence>
<sequence length="170" mass="18846">MIWGLLVLAGIFAVVRFSGLLGMMLTAGEPPQFVFDPNSELPDTPNYFLSCPDGLAPRGGRQMTSPQFEASVEKLARAFIATAPDHGMKLTNGSVGAHSLQFLARSKVFQFPDWVELKLMSVPDQAGATFCLFAKSVYGRDDFQQNEKRTRAWLRDVRQTLEPKDVSKGF</sequence>
<dbReference type="AlphaFoldDB" id="A0A358HVX8"/>
<dbReference type="EMBL" id="DOOG01000131">
    <property type="protein sequence ID" value="HBU99335.1"/>
    <property type="molecule type" value="Genomic_DNA"/>
</dbReference>
<evidence type="ECO:0000313" key="2">
    <source>
        <dbReference type="EMBL" id="HCW68176.1"/>
    </source>
</evidence>
<comment type="caution">
    <text evidence="1">The sequence shown here is derived from an EMBL/GenBank/DDBJ whole genome shotgun (WGS) entry which is preliminary data.</text>
</comment>
<dbReference type="InterPro" id="IPR010865">
    <property type="entry name" value="DUF1499"/>
</dbReference>
<dbReference type="Pfam" id="PF07386">
    <property type="entry name" value="DUF1499"/>
    <property type="match status" value="1"/>
</dbReference>
<organism evidence="1 4">
    <name type="scientific">Thalassospira lucentensis</name>
    <dbReference type="NCBI Taxonomy" id="168935"/>
    <lineage>
        <taxon>Bacteria</taxon>
        <taxon>Pseudomonadati</taxon>
        <taxon>Pseudomonadota</taxon>
        <taxon>Alphaproteobacteria</taxon>
        <taxon>Rhodospirillales</taxon>
        <taxon>Thalassospiraceae</taxon>
        <taxon>Thalassospira</taxon>
    </lineage>
</organism>
<proteinExistence type="predicted"/>
<evidence type="ECO:0000313" key="4">
    <source>
        <dbReference type="Proteomes" id="UP000264753"/>
    </source>
</evidence>
<accession>A0A358HVX8</accession>
<dbReference type="Proteomes" id="UP000264179">
    <property type="component" value="Unassembled WGS sequence"/>
</dbReference>